<dbReference type="EMBL" id="JAUHHC010000004">
    <property type="protein sequence ID" value="MDN3921521.1"/>
    <property type="molecule type" value="Genomic_DNA"/>
</dbReference>
<evidence type="ECO:0000313" key="1">
    <source>
        <dbReference type="EMBL" id="MDN3921521.1"/>
    </source>
</evidence>
<evidence type="ECO:0000313" key="2">
    <source>
        <dbReference type="Proteomes" id="UP001228044"/>
    </source>
</evidence>
<gene>
    <name evidence="1" type="ORF">QWJ38_14605</name>
</gene>
<name>A0ABT8DT88_9BURK</name>
<sequence length="71" mass="7705">MPNNDDLTPDILARLDLCDYEERVPLGGHCSTCGHSENVTGEPLVHRCGIMRLLVSSGGRCSQYLHPLAIG</sequence>
<dbReference type="RefSeq" id="WP_290359844.1">
    <property type="nucleotide sequence ID" value="NZ_JAUHHC010000004.1"/>
</dbReference>
<dbReference type="Proteomes" id="UP001228044">
    <property type="component" value="Unassembled WGS sequence"/>
</dbReference>
<comment type="caution">
    <text evidence="1">The sequence shown here is derived from an EMBL/GenBank/DDBJ whole genome shotgun (WGS) entry which is preliminary data.</text>
</comment>
<organism evidence="1 2">
    <name type="scientific">Roseateles violae</name>
    <dbReference type="NCBI Taxonomy" id="3058042"/>
    <lineage>
        <taxon>Bacteria</taxon>
        <taxon>Pseudomonadati</taxon>
        <taxon>Pseudomonadota</taxon>
        <taxon>Betaproteobacteria</taxon>
        <taxon>Burkholderiales</taxon>
        <taxon>Sphaerotilaceae</taxon>
        <taxon>Roseateles</taxon>
    </lineage>
</organism>
<accession>A0ABT8DT88</accession>
<reference evidence="1 2" key="1">
    <citation type="submission" date="2023-06" db="EMBL/GenBank/DDBJ databases">
        <title>Pelomonas sp. PFR6 16S ribosomal RNA gene Genome sequencing and assembly.</title>
        <authorList>
            <person name="Woo H."/>
        </authorList>
    </citation>
    <scope>NUCLEOTIDE SEQUENCE [LARGE SCALE GENOMIC DNA]</scope>
    <source>
        <strain evidence="1 2">PFR6</strain>
    </source>
</reference>
<keyword evidence="2" id="KW-1185">Reference proteome</keyword>
<proteinExistence type="predicted"/>
<protein>
    <submittedName>
        <fullName evidence="1">Uncharacterized protein</fullName>
    </submittedName>
</protein>